<dbReference type="Pfam" id="PF01119">
    <property type="entry name" value="DNA_mis_repair"/>
    <property type="match status" value="1"/>
</dbReference>
<name>A0A2U0UGY2_9BACT</name>
<dbReference type="Proteomes" id="UP000245870">
    <property type="component" value="Unassembled WGS sequence"/>
</dbReference>
<dbReference type="InterPro" id="IPR014790">
    <property type="entry name" value="MutL_C"/>
</dbReference>
<dbReference type="InterPro" id="IPR020568">
    <property type="entry name" value="Ribosomal_Su5_D2-typ_SF"/>
</dbReference>
<dbReference type="InterPro" id="IPR038973">
    <property type="entry name" value="MutL/Mlh/Pms-like"/>
</dbReference>
<dbReference type="RefSeq" id="WP_116616129.1">
    <property type="nucleotide sequence ID" value="NZ_CALDWB010000024.1"/>
</dbReference>
<dbReference type="InterPro" id="IPR020667">
    <property type="entry name" value="DNA_mismatch_repair_MutL"/>
</dbReference>
<dbReference type="EMBL" id="QENY01000005">
    <property type="protein sequence ID" value="PVX56912.1"/>
    <property type="molecule type" value="Genomic_DNA"/>
</dbReference>
<dbReference type="PANTHER" id="PTHR10073:SF12">
    <property type="entry name" value="DNA MISMATCH REPAIR PROTEIN MLH1"/>
    <property type="match status" value="1"/>
</dbReference>
<evidence type="ECO:0000256" key="5">
    <source>
        <dbReference type="HAMAP-Rule" id="MF_00149"/>
    </source>
</evidence>
<evidence type="ECO:0000256" key="2">
    <source>
        <dbReference type="ARBA" id="ARBA00021975"/>
    </source>
</evidence>
<protein>
    <recommendedName>
        <fullName evidence="2 5">DNA mismatch repair protein MutL</fullName>
    </recommendedName>
</protein>
<dbReference type="InterPro" id="IPR036890">
    <property type="entry name" value="HATPase_C_sf"/>
</dbReference>
<dbReference type="InterPro" id="IPR014762">
    <property type="entry name" value="DNA_mismatch_repair_CS"/>
</dbReference>
<dbReference type="HAMAP" id="MF_00149">
    <property type="entry name" value="DNA_mis_repair"/>
    <property type="match status" value="1"/>
</dbReference>
<evidence type="ECO:0000256" key="4">
    <source>
        <dbReference type="ARBA" id="ARBA00023204"/>
    </source>
</evidence>
<dbReference type="Gene3D" id="3.30.230.10">
    <property type="match status" value="1"/>
</dbReference>
<dbReference type="FunFam" id="3.30.565.10:FF:000003">
    <property type="entry name" value="DNA mismatch repair endonuclease MutL"/>
    <property type="match status" value="1"/>
</dbReference>
<evidence type="ECO:0000259" key="6">
    <source>
        <dbReference type="SMART" id="SM00853"/>
    </source>
</evidence>
<feature type="domain" description="MutL C-terminal dimerisation" evidence="6">
    <location>
        <begin position="438"/>
        <end position="580"/>
    </location>
</feature>
<dbReference type="InterPro" id="IPR002099">
    <property type="entry name" value="MutL/Mlh/PMS"/>
</dbReference>
<dbReference type="GO" id="GO:0006298">
    <property type="term" value="P:mismatch repair"/>
    <property type="evidence" value="ECO:0007669"/>
    <property type="project" value="UniProtKB-UniRule"/>
</dbReference>
<dbReference type="AlphaFoldDB" id="A0A2U0UGY2"/>
<dbReference type="CDD" id="cd00782">
    <property type="entry name" value="MutL_Trans"/>
    <property type="match status" value="1"/>
</dbReference>
<evidence type="ECO:0000259" key="7">
    <source>
        <dbReference type="SMART" id="SM01340"/>
    </source>
</evidence>
<keyword evidence="4 5" id="KW-0234">DNA repair</keyword>
<dbReference type="GO" id="GO:0032300">
    <property type="term" value="C:mismatch repair complex"/>
    <property type="evidence" value="ECO:0007669"/>
    <property type="project" value="InterPro"/>
</dbReference>
<evidence type="ECO:0000256" key="3">
    <source>
        <dbReference type="ARBA" id="ARBA00022763"/>
    </source>
</evidence>
<dbReference type="GO" id="GO:0030983">
    <property type="term" value="F:mismatched DNA binding"/>
    <property type="evidence" value="ECO:0007669"/>
    <property type="project" value="InterPro"/>
</dbReference>
<evidence type="ECO:0000313" key="9">
    <source>
        <dbReference type="Proteomes" id="UP000245870"/>
    </source>
</evidence>
<dbReference type="OrthoDB" id="9763467at2"/>
<dbReference type="NCBIfam" id="TIGR00585">
    <property type="entry name" value="mutl"/>
    <property type="match status" value="1"/>
</dbReference>
<evidence type="ECO:0000256" key="1">
    <source>
        <dbReference type="ARBA" id="ARBA00006082"/>
    </source>
</evidence>
<gene>
    <name evidence="5" type="primary">mutL</name>
    <name evidence="8" type="ORF">C7379_10531</name>
</gene>
<comment type="caution">
    <text evidence="8">The sequence shown here is derived from an EMBL/GenBank/DDBJ whole genome shotgun (WGS) entry which is preliminary data.</text>
</comment>
<dbReference type="SMART" id="SM00853">
    <property type="entry name" value="MutL_C"/>
    <property type="match status" value="1"/>
</dbReference>
<dbReference type="SUPFAM" id="SSF54211">
    <property type="entry name" value="Ribosomal protein S5 domain 2-like"/>
    <property type="match status" value="1"/>
</dbReference>
<dbReference type="Gene3D" id="3.30.1540.20">
    <property type="entry name" value="MutL, C-terminal domain, dimerisation subdomain"/>
    <property type="match status" value="1"/>
</dbReference>
<sequence length="621" mass="69419">MSDVIHLLPDSVANQIAAGEVIQRPASVIKELMENALDADAKTVDVSVVEAGRTSIQVIDDGKGMSETDARLSFERHATSKIRLADDLFNLRTMGFRGEALASIAAVAQVQLKTRTCNEEIGTQLSIAGSRFKDQEPCACPVGSNFLIENLFYNVPARRKFLKSNNTELNHIITAFQRIALVYPEVAFSLRSNNSEMFNLRAGGLRQRIVDIFGKRINQDLLPVNVETSMCGLNGFVGKPESARKKGVHQYFFVNGRYMRHPYFHKAVTTAFDRLVPQGDQVSYFLYFDVDPKDIDVNIHPTKTEIKFENEQAIWQIVLAAVKDAVGRFNNVSTIDFDTEGKPDIPVFNPNNHAEAPKVEYNPTYNPFDSMQAPCSYSSKDPKPSKGDADQIIRSHIPSQWEQLYDDLDTEGERQHDTLFPETATETADSLIAEKSPAHYQYKGQYIMTAVKSGLMVVDQHRAHIRILFDHYQKQLATRAVHAQKMLFPDTIQLSVQEDTLYQTIAEEVSAMGFELANLGGGTYAINAMPEGLEGVDVLCLLHNMLQSVQDRGVAANQEVYDTIALSMARAAAIPYGQVLSNDEMENIINNLFVCSNVNYTPDGKSVLYILKQNDIEQMLR</sequence>
<accession>A0A2U0UGY2</accession>
<evidence type="ECO:0000313" key="8">
    <source>
        <dbReference type="EMBL" id="PVX56912.1"/>
    </source>
</evidence>
<dbReference type="PANTHER" id="PTHR10073">
    <property type="entry name" value="DNA MISMATCH REPAIR PROTEIN MLH, PMS, MUTL"/>
    <property type="match status" value="1"/>
</dbReference>
<keyword evidence="9" id="KW-1185">Reference proteome</keyword>
<dbReference type="InterPro" id="IPR013507">
    <property type="entry name" value="DNA_mismatch_S5_2-like"/>
</dbReference>
<comment type="similarity">
    <text evidence="1 5">Belongs to the DNA mismatch repair MutL/HexB family.</text>
</comment>
<dbReference type="GO" id="GO:0016887">
    <property type="term" value="F:ATP hydrolysis activity"/>
    <property type="evidence" value="ECO:0007669"/>
    <property type="project" value="InterPro"/>
</dbReference>
<proteinExistence type="inferred from homology"/>
<dbReference type="CDD" id="cd16926">
    <property type="entry name" value="HATPase_MutL-MLH-PMS-like"/>
    <property type="match status" value="1"/>
</dbReference>
<dbReference type="InterPro" id="IPR037198">
    <property type="entry name" value="MutL_C_sf"/>
</dbReference>
<reference evidence="8 9" key="1">
    <citation type="submission" date="2018-05" db="EMBL/GenBank/DDBJ databases">
        <title>Genomic Encyclopedia of Type Strains, Phase IV (KMG-IV): sequencing the most valuable type-strain genomes for metagenomic binning, comparative biology and taxonomic classification.</title>
        <authorList>
            <person name="Goeker M."/>
        </authorList>
    </citation>
    <scope>NUCLEOTIDE SEQUENCE [LARGE SCALE GENOMIC DNA]</scope>
    <source>
        <strain evidence="8 9">DSM 100333</strain>
    </source>
</reference>
<comment type="function">
    <text evidence="5">This protein is involved in the repair of mismatches in DNA. It is required for dam-dependent methyl-directed DNA mismatch repair. May act as a 'molecular matchmaker', a protein that promotes the formation of a stable complex between two or more DNA-binding proteins in an ATP-dependent manner without itself being part of a final effector complex.</text>
</comment>
<dbReference type="GO" id="GO:0140664">
    <property type="term" value="F:ATP-dependent DNA damage sensor activity"/>
    <property type="evidence" value="ECO:0007669"/>
    <property type="project" value="InterPro"/>
</dbReference>
<dbReference type="Gene3D" id="3.30.565.10">
    <property type="entry name" value="Histidine kinase-like ATPase, C-terminal domain"/>
    <property type="match status" value="1"/>
</dbReference>
<organism evidence="8 9">
    <name type="scientific">Hallella colorans</name>
    <dbReference type="NCBI Taxonomy" id="1703337"/>
    <lineage>
        <taxon>Bacteria</taxon>
        <taxon>Pseudomonadati</taxon>
        <taxon>Bacteroidota</taxon>
        <taxon>Bacteroidia</taxon>
        <taxon>Bacteroidales</taxon>
        <taxon>Prevotellaceae</taxon>
        <taxon>Hallella</taxon>
    </lineage>
</organism>
<dbReference type="SUPFAM" id="SSF118116">
    <property type="entry name" value="DNA mismatch repair protein MutL"/>
    <property type="match status" value="1"/>
</dbReference>
<dbReference type="SUPFAM" id="SSF55874">
    <property type="entry name" value="ATPase domain of HSP90 chaperone/DNA topoisomerase II/histidine kinase"/>
    <property type="match status" value="1"/>
</dbReference>
<dbReference type="InterPro" id="IPR014721">
    <property type="entry name" value="Ribsml_uS5_D2-typ_fold_subgr"/>
</dbReference>
<keyword evidence="3 5" id="KW-0227">DNA damage</keyword>
<dbReference type="GO" id="GO:0005524">
    <property type="term" value="F:ATP binding"/>
    <property type="evidence" value="ECO:0007669"/>
    <property type="project" value="InterPro"/>
</dbReference>
<dbReference type="Pfam" id="PF08676">
    <property type="entry name" value="MutL_C"/>
    <property type="match status" value="1"/>
</dbReference>
<dbReference type="PROSITE" id="PS00058">
    <property type="entry name" value="DNA_MISMATCH_REPAIR_1"/>
    <property type="match status" value="1"/>
</dbReference>
<dbReference type="SMART" id="SM01340">
    <property type="entry name" value="DNA_mis_repair"/>
    <property type="match status" value="1"/>
</dbReference>
<dbReference type="InterPro" id="IPR042121">
    <property type="entry name" value="MutL_C_regsub"/>
</dbReference>
<dbReference type="Pfam" id="PF13589">
    <property type="entry name" value="HATPase_c_3"/>
    <property type="match status" value="1"/>
</dbReference>
<dbReference type="Gene3D" id="3.30.1370.100">
    <property type="entry name" value="MutL, C-terminal domain, regulatory subdomain"/>
    <property type="match status" value="1"/>
</dbReference>
<feature type="domain" description="DNA mismatch repair protein S5" evidence="7">
    <location>
        <begin position="209"/>
        <end position="327"/>
    </location>
</feature>
<dbReference type="InterPro" id="IPR042120">
    <property type="entry name" value="MutL_C_dimsub"/>
</dbReference>